<dbReference type="Proteomes" id="UP001180020">
    <property type="component" value="Unassembled WGS sequence"/>
</dbReference>
<keyword evidence="2" id="KW-1185">Reference proteome</keyword>
<dbReference type="Gene3D" id="2.130.10.10">
    <property type="entry name" value="YVTN repeat-like/Quinoprotein amine dehydrogenase"/>
    <property type="match status" value="1"/>
</dbReference>
<dbReference type="InterPro" id="IPR049916">
    <property type="entry name" value="WDR72-like"/>
</dbReference>
<evidence type="ECO:0000313" key="2">
    <source>
        <dbReference type="Proteomes" id="UP001180020"/>
    </source>
</evidence>
<accession>A0AAV9F8W9</accession>
<dbReference type="PANTHER" id="PTHR44099:SF4">
    <property type="entry name" value="RABCONNECTIN-3B, ISOFORM A"/>
    <property type="match status" value="1"/>
</dbReference>
<protein>
    <submittedName>
        <fullName evidence="1">Uncharacterized protein</fullName>
    </submittedName>
</protein>
<gene>
    <name evidence="1" type="ORF">QJS10_CPA03g00288</name>
</gene>
<name>A0AAV9F8W9_ACOCL</name>
<dbReference type="PANTHER" id="PTHR44099">
    <property type="entry name" value="RABCONNECTIN-3B, ISOFORM A"/>
    <property type="match status" value="1"/>
</dbReference>
<reference evidence="1" key="2">
    <citation type="submission" date="2023-06" db="EMBL/GenBank/DDBJ databases">
        <authorList>
            <person name="Ma L."/>
            <person name="Liu K.-W."/>
            <person name="Li Z."/>
            <person name="Hsiao Y.-Y."/>
            <person name="Qi Y."/>
            <person name="Fu T."/>
            <person name="Tang G."/>
            <person name="Zhang D."/>
            <person name="Sun W.-H."/>
            <person name="Liu D.-K."/>
            <person name="Li Y."/>
            <person name="Chen G.-Z."/>
            <person name="Liu X.-D."/>
            <person name="Liao X.-Y."/>
            <person name="Jiang Y.-T."/>
            <person name="Yu X."/>
            <person name="Hao Y."/>
            <person name="Huang J."/>
            <person name="Zhao X.-W."/>
            <person name="Ke S."/>
            <person name="Chen Y.-Y."/>
            <person name="Wu W.-L."/>
            <person name="Hsu J.-L."/>
            <person name="Lin Y.-F."/>
            <person name="Huang M.-D."/>
            <person name="Li C.-Y."/>
            <person name="Huang L."/>
            <person name="Wang Z.-W."/>
            <person name="Zhao X."/>
            <person name="Zhong W.-Y."/>
            <person name="Peng D.-H."/>
            <person name="Ahmad S."/>
            <person name="Lan S."/>
            <person name="Zhang J.-S."/>
            <person name="Tsai W.-C."/>
            <person name="Van De Peer Y."/>
            <person name="Liu Z.-J."/>
        </authorList>
    </citation>
    <scope>NUCLEOTIDE SEQUENCE</scope>
    <source>
        <strain evidence="1">CP</strain>
        <tissue evidence="1">Leaves</tissue>
    </source>
</reference>
<proteinExistence type="predicted"/>
<dbReference type="GO" id="GO:0005737">
    <property type="term" value="C:cytoplasm"/>
    <property type="evidence" value="ECO:0007669"/>
    <property type="project" value="TreeGrafter"/>
</dbReference>
<organism evidence="1 2">
    <name type="scientific">Acorus calamus</name>
    <name type="common">Sweet flag</name>
    <dbReference type="NCBI Taxonomy" id="4465"/>
    <lineage>
        <taxon>Eukaryota</taxon>
        <taxon>Viridiplantae</taxon>
        <taxon>Streptophyta</taxon>
        <taxon>Embryophyta</taxon>
        <taxon>Tracheophyta</taxon>
        <taxon>Spermatophyta</taxon>
        <taxon>Magnoliopsida</taxon>
        <taxon>Liliopsida</taxon>
        <taxon>Acoraceae</taxon>
        <taxon>Acorus</taxon>
    </lineage>
</organism>
<dbReference type="InterPro" id="IPR036322">
    <property type="entry name" value="WD40_repeat_dom_sf"/>
</dbReference>
<sequence>MRCESVVCVWSHATPPLQRITAVASFSDPPSLFTGGSNGSIIWWKLSPSKDDHHQHQQELWPMAMLCGHASAIAGLSVCKPIVGHAESQSTDPAIPHDSTIALMSACADGVLCVWSRSTGHCRRRRKLPPWVGSPFKMSVLPASPRYVCIACSSADSMHTHLDDIRTPLIPSIPMMTRNLITVGTLSGLLSSSIHAV</sequence>
<comment type="caution">
    <text evidence="1">The sequence shown here is derived from an EMBL/GenBank/DDBJ whole genome shotgun (WGS) entry which is preliminary data.</text>
</comment>
<dbReference type="SUPFAM" id="SSF50978">
    <property type="entry name" value="WD40 repeat-like"/>
    <property type="match status" value="1"/>
</dbReference>
<reference evidence="1" key="1">
    <citation type="journal article" date="2023" name="Nat. Commun.">
        <title>Diploid and tetraploid genomes of Acorus and the evolution of monocots.</title>
        <authorList>
            <person name="Ma L."/>
            <person name="Liu K.W."/>
            <person name="Li Z."/>
            <person name="Hsiao Y.Y."/>
            <person name="Qi Y."/>
            <person name="Fu T."/>
            <person name="Tang G.D."/>
            <person name="Zhang D."/>
            <person name="Sun W.H."/>
            <person name="Liu D.K."/>
            <person name="Li Y."/>
            <person name="Chen G.Z."/>
            <person name="Liu X.D."/>
            <person name="Liao X.Y."/>
            <person name="Jiang Y.T."/>
            <person name="Yu X."/>
            <person name="Hao Y."/>
            <person name="Huang J."/>
            <person name="Zhao X.W."/>
            <person name="Ke S."/>
            <person name="Chen Y.Y."/>
            <person name="Wu W.L."/>
            <person name="Hsu J.L."/>
            <person name="Lin Y.F."/>
            <person name="Huang M.D."/>
            <person name="Li C.Y."/>
            <person name="Huang L."/>
            <person name="Wang Z.W."/>
            <person name="Zhao X."/>
            <person name="Zhong W.Y."/>
            <person name="Peng D.H."/>
            <person name="Ahmad S."/>
            <person name="Lan S."/>
            <person name="Zhang J.S."/>
            <person name="Tsai W.C."/>
            <person name="Van de Peer Y."/>
            <person name="Liu Z.J."/>
        </authorList>
    </citation>
    <scope>NUCLEOTIDE SEQUENCE</scope>
    <source>
        <strain evidence="1">CP</strain>
    </source>
</reference>
<dbReference type="EMBL" id="JAUJYO010000003">
    <property type="protein sequence ID" value="KAK1322376.1"/>
    <property type="molecule type" value="Genomic_DNA"/>
</dbReference>
<evidence type="ECO:0000313" key="1">
    <source>
        <dbReference type="EMBL" id="KAK1322376.1"/>
    </source>
</evidence>
<dbReference type="InterPro" id="IPR015943">
    <property type="entry name" value="WD40/YVTN_repeat-like_dom_sf"/>
</dbReference>
<dbReference type="AlphaFoldDB" id="A0AAV9F8W9"/>